<evidence type="ECO:0000256" key="6">
    <source>
        <dbReference type="SAM" id="Phobius"/>
    </source>
</evidence>
<evidence type="ECO:0000256" key="1">
    <source>
        <dbReference type="ARBA" id="ARBA00004141"/>
    </source>
</evidence>
<feature type="transmembrane region" description="Helical" evidence="6">
    <location>
        <begin position="31"/>
        <end position="49"/>
    </location>
</feature>
<reference evidence="7 8" key="1">
    <citation type="submission" date="2017-10" db="EMBL/GenBank/DDBJ databases">
        <title>Genomics of the genus Arcobacter.</title>
        <authorList>
            <person name="Perez-Cataluna A."/>
            <person name="Figueras M.J."/>
        </authorList>
    </citation>
    <scope>NUCLEOTIDE SEQUENCE [LARGE SCALE GENOMIC DNA]</scope>
    <source>
        <strain evidence="7 8">CECT 8441</strain>
    </source>
</reference>
<keyword evidence="8" id="KW-1185">Reference proteome</keyword>
<feature type="transmembrane region" description="Helical" evidence="6">
    <location>
        <begin position="6"/>
        <end position="24"/>
    </location>
</feature>
<keyword evidence="2 6" id="KW-0812">Transmembrane</keyword>
<dbReference type="AlphaFoldDB" id="A0A4V1LZQ9"/>
<sequence>MQSFTGFDIVIVSLTVLIGLKGLFRGFTREVFGLVGIIGGIFVASRLSLEIGTKIAPLLSLENNATIKLVGFIVGLVGFWAIVYVLGIVISKIFSMSGLGVFDRILGFVFGSAKMFFIFSIIAYSLYQIQSFKDLMVDKTANSTTFPLLIKTGSFIVKLDASDFVKKVEDSVSTEEKMEEDPDLTEKKSITNEIKQTVKDLKDATVESTNAVIQSAKKGVVEELTKSNDSEETPSNTETKAE</sequence>
<dbReference type="OrthoDB" id="5334123at2"/>
<feature type="compositionally biased region" description="Basic and acidic residues" evidence="5">
    <location>
        <begin position="219"/>
        <end position="229"/>
    </location>
</feature>
<proteinExistence type="predicted"/>
<evidence type="ECO:0000256" key="5">
    <source>
        <dbReference type="SAM" id="MobiDB-lite"/>
    </source>
</evidence>
<gene>
    <name evidence="7" type="ORF">CRV07_14575</name>
</gene>
<evidence type="ECO:0000256" key="2">
    <source>
        <dbReference type="ARBA" id="ARBA00022692"/>
    </source>
</evidence>
<dbReference type="GO" id="GO:0009403">
    <property type="term" value="P:toxin biosynthetic process"/>
    <property type="evidence" value="ECO:0007669"/>
    <property type="project" value="InterPro"/>
</dbReference>
<accession>A0A4V1LZQ9</accession>
<protein>
    <submittedName>
        <fullName evidence="7">Colicin V synthesis protein</fullName>
    </submittedName>
</protein>
<dbReference type="Proteomes" id="UP000289758">
    <property type="component" value="Unassembled WGS sequence"/>
</dbReference>
<organism evidence="7 8">
    <name type="scientific">Halarcobacter ebronensis</name>
    <dbReference type="NCBI Taxonomy" id="1462615"/>
    <lineage>
        <taxon>Bacteria</taxon>
        <taxon>Pseudomonadati</taxon>
        <taxon>Campylobacterota</taxon>
        <taxon>Epsilonproteobacteria</taxon>
        <taxon>Campylobacterales</taxon>
        <taxon>Arcobacteraceae</taxon>
        <taxon>Halarcobacter</taxon>
    </lineage>
</organism>
<dbReference type="InterPro" id="IPR003825">
    <property type="entry name" value="Colicin-V_CvpA"/>
</dbReference>
<comment type="subcellular location">
    <subcellularLocation>
        <location evidence="1">Membrane</location>
        <topology evidence="1">Multi-pass membrane protein</topology>
    </subcellularLocation>
</comment>
<evidence type="ECO:0000256" key="4">
    <source>
        <dbReference type="ARBA" id="ARBA00023136"/>
    </source>
</evidence>
<dbReference type="EMBL" id="PDKK01000019">
    <property type="protein sequence ID" value="RXK01847.1"/>
    <property type="molecule type" value="Genomic_DNA"/>
</dbReference>
<evidence type="ECO:0000256" key="3">
    <source>
        <dbReference type="ARBA" id="ARBA00022989"/>
    </source>
</evidence>
<feature type="transmembrane region" description="Helical" evidence="6">
    <location>
        <begin position="69"/>
        <end position="93"/>
    </location>
</feature>
<dbReference type="PANTHER" id="PTHR37306:SF1">
    <property type="entry name" value="COLICIN V PRODUCTION PROTEIN"/>
    <property type="match status" value="1"/>
</dbReference>
<comment type="caution">
    <text evidence="7">The sequence shown here is derived from an EMBL/GenBank/DDBJ whole genome shotgun (WGS) entry which is preliminary data.</text>
</comment>
<dbReference type="GO" id="GO:0016020">
    <property type="term" value="C:membrane"/>
    <property type="evidence" value="ECO:0007669"/>
    <property type="project" value="UniProtKB-SubCell"/>
</dbReference>
<feature type="compositionally biased region" description="Polar residues" evidence="5">
    <location>
        <begin position="233"/>
        <end position="242"/>
    </location>
</feature>
<dbReference type="PANTHER" id="PTHR37306">
    <property type="entry name" value="COLICIN V PRODUCTION PROTEIN"/>
    <property type="match status" value="1"/>
</dbReference>
<evidence type="ECO:0000313" key="8">
    <source>
        <dbReference type="Proteomes" id="UP000289758"/>
    </source>
</evidence>
<feature type="region of interest" description="Disordered" evidence="5">
    <location>
        <begin position="219"/>
        <end position="242"/>
    </location>
</feature>
<dbReference type="RefSeq" id="WP_129088332.1">
    <property type="nucleotide sequence ID" value="NZ_CP053836.1"/>
</dbReference>
<evidence type="ECO:0000313" key="7">
    <source>
        <dbReference type="EMBL" id="RXK01847.1"/>
    </source>
</evidence>
<dbReference type="Pfam" id="PF02674">
    <property type="entry name" value="Colicin_V"/>
    <property type="match status" value="1"/>
</dbReference>
<keyword evidence="4 6" id="KW-0472">Membrane</keyword>
<name>A0A4V1LZQ9_9BACT</name>
<feature type="transmembrane region" description="Helical" evidence="6">
    <location>
        <begin position="105"/>
        <end position="127"/>
    </location>
</feature>
<keyword evidence="3 6" id="KW-1133">Transmembrane helix</keyword>